<name>A0A9D1QY67_9BACT</name>
<evidence type="ECO:0000256" key="1">
    <source>
        <dbReference type="SAM" id="MobiDB-lite"/>
    </source>
</evidence>
<dbReference type="SUPFAM" id="SSF81901">
    <property type="entry name" value="HCP-like"/>
    <property type="match status" value="1"/>
</dbReference>
<sequence length="256" mass="27161">MNTKQVVPALVAVTLLSLIPASEALALQQNATEAKAASTPQPGKTGDDIKRAEDKNAPAPASAAVRTDEAAPTVADAQKAYDAGSYEEAFIIVEPLAKMNHPEAEYLLGQMYELGRGVKKDSEKALSLFTAAANQGYAAAQAKLGSLHVEGKKDYASAMNWFQKAADQGYALAYTAIGDLYAKGYGVDKNQDKAIDYYKKAAEAGDAAACLRLGQMYEQGKGVKADHEEAATWYKKGADLGCTECAAALKNLEQKQ</sequence>
<feature type="compositionally biased region" description="Basic and acidic residues" evidence="1">
    <location>
        <begin position="45"/>
        <end position="56"/>
    </location>
</feature>
<evidence type="ECO:0000313" key="3">
    <source>
        <dbReference type="EMBL" id="HIW78231.1"/>
    </source>
</evidence>
<comment type="caution">
    <text evidence="3">The sequence shown here is derived from an EMBL/GenBank/DDBJ whole genome shotgun (WGS) entry which is preliminary data.</text>
</comment>
<proteinExistence type="predicted"/>
<accession>A0A9D1QY67</accession>
<gene>
    <name evidence="3" type="ORF">H9874_03695</name>
</gene>
<dbReference type="AlphaFoldDB" id="A0A9D1QY67"/>
<feature type="region of interest" description="Disordered" evidence="1">
    <location>
        <begin position="32"/>
        <end position="69"/>
    </location>
</feature>
<reference evidence="3" key="2">
    <citation type="submission" date="2021-04" db="EMBL/GenBank/DDBJ databases">
        <authorList>
            <person name="Gilroy R."/>
        </authorList>
    </citation>
    <scope>NUCLEOTIDE SEQUENCE</scope>
    <source>
        <strain evidence="3">ChiSxjej5B17-1746</strain>
    </source>
</reference>
<dbReference type="PANTHER" id="PTHR11102">
    <property type="entry name" value="SEL-1-LIKE PROTEIN"/>
    <property type="match status" value="1"/>
</dbReference>
<evidence type="ECO:0000313" key="4">
    <source>
        <dbReference type="Proteomes" id="UP000824264"/>
    </source>
</evidence>
<feature type="chain" id="PRO_5039608729" evidence="2">
    <location>
        <begin position="27"/>
        <end position="256"/>
    </location>
</feature>
<protein>
    <submittedName>
        <fullName evidence="3">Sel1 repeat family protein</fullName>
    </submittedName>
</protein>
<feature type="signal peptide" evidence="2">
    <location>
        <begin position="1"/>
        <end position="26"/>
    </location>
</feature>
<evidence type="ECO:0000256" key="2">
    <source>
        <dbReference type="SAM" id="SignalP"/>
    </source>
</evidence>
<dbReference type="Pfam" id="PF08238">
    <property type="entry name" value="Sel1"/>
    <property type="match status" value="4"/>
</dbReference>
<feature type="compositionally biased region" description="Polar residues" evidence="1">
    <location>
        <begin position="32"/>
        <end position="42"/>
    </location>
</feature>
<dbReference type="Proteomes" id="UP000824264">
    <property type="component" value="Unassembled WGS sequence"/>
</dbReference>
<dbReference type="EMBL" id="DXGI01000130">
    <property type="protein sequence ID" value="HIW78231.1"/>
    <property type="molecule type" value="Genomic_DNA"/>
</dbReference>
<dbReference type="SMART" id="SM00671">
    <property type="entry name" value="SEL1"/>
    <property type="match status" value="4"/>
</dbReference>
<dbReference type="PANTHER" id="PTHR11102:SF160">
    <property type="entry name" value="ERAD-ASSOCIATED E3 UBIQUITIN-PROTEIN LIGASE COMPONENT HRD3"/>
    <property type="match status" value="1"/>
</dbReference>
<organism evidence="3 4">
    <name type="scientific">Candidatus Bilophila faecipullorum</name>
    <dbReference type="NCBI Taxonomy" id="2838482"/>
    <lineage>
        <taxon>Bacteria</taxon>
        <taxon>Pseudomonadati</taxon>
        <taxon>Thermodesulfobacteriota</taxon>
        <taxon>Desulfovibrionia</taxon>
        <taxon>Desulfovibrionales</taxon>
        <taxon>Desulfovibrionaceae</taxon>
        <taxon>Bilophila</taxon>
    </lineage>
</organism>
<dbReference type="Gene3D" id="1.25.40.10">
    <property type="entry name" value="Tetratricopeptide repeat domain"/>
    <property type="match status" value="1"/>
</dbReference>
<dbReference type="InterPro" id="IPR006597">
    <property type="entry name" value="Sel1-like"/>
</dbReference>
<reference evidence="3" key="1">
    <citation type="journal article" date="2021" name="PeerJ">
        <title>Extensive microbial diversity within the chicken gut microbiome revealed by metagenomics and culture.</title>
        <authorList>
            <person name="Gilroy R."/>
            <person name="Ravi A."/>
            <person name="Getino M."/>
            <person name="Pursley I."/>
            <person name="Horton D.L."/>
            <person name="Alikhan N.F."/>
            <person name="Baker D."/>
            <person name="Gharbi K."/>
            <person name="Hall N."/>
            <person name="Watson M."/>
            <person name="Adriaenssens E.M."/>
            <person name="Foster-Nyarko E."/>
            <person name="Jarju S."/>
            <person name="Secka A."/>
            <person name="Antonio M."/>
            <person name="Oren A."/>
            <person name="Chaudhuri R.R."/>
            <person name="La Ragione R."/>
            <person name="Hildebrand F."/>
            <person name="Pallen M.J."/>
        </authorList>
    </citation>
    <scope>NUCLEOTIDE SEQUENCE</scope>
    <source>
        <strain evidence="3">ChiSxjej5B17-1746</strain>
    </source>
</reference>
<dbReference type="InterPro" id="IPR011990">
    <property type="entry name" value="TPR-like_helical_dom_sf"/>
</dbReference>
<keyword evidence="2" id="KW-0732">Signal</keyword>
<dbReference type="InterPro" id="IPR050767">
    <property type="entry name" value="Sel1_AlgK"/>
</dbReference>